<protein>
    <submittedName>
        <fullName evidence="2">Uncharacterized protein</fullName>
    </submittedName>
</protein>
<gene>
    <name evidence="2" type="ORF">METZ01_LOCUS343054</name>
</gene>
<dbReference type="EMBL" id="UINC01117638">
    <property type="protein sequence ID" value="SVC90200.1"/>
    <property type="molecule type" value="Genomic_DNA"/>
</dbReference>
<keyword evidence="1" id="KW-0472">Membrane</keyword>
<dbReference type="AlphaFoldDB" id="A0A382QZ51"/>
<proteinExistence type="predicted"/>
<keyword evidence="1" id="KW-1133">Transmembrane helix</keyword>
<sequence>MKNDKFSMKKTIFTLVGSMLFGATLVILYMGLT</sequence>
<reference evidence="2" key="1">
    <citation type="submission" date="2018-05" db="EMBL/GenBank/DDBJ databases">
        <authorList>
            <person name="Lanie J.A."/>
            <person name="Ng W.-L."/>
            <person name="Kazmierczak K.M."/>
            <person name="Andrzejewski T.M."/>
            <person name="Davidsen T.M."/>
            <person name="Wayne K.J."/>
            <person name="Tettelin H."/>
            <person name="Glass J.I."/>
            <person name="Rusch D."/>
            <person name="Podicherti R."/>
            <person name="Tsui H.-C.T."/>
            <person name="Winkler M.E."/>
        </authorList>
    </citation>
    <scope>NUCLEOTIDE SEQUENCE</scope>
</reference>
<organism evidence="2">
    <name type="scientific">marine metagenome</name>
    <dbReference type="NCBI Taxonomy" id="408172"/>
    <lineage>
        <taxon>unclassified sequences</taxon>
        <taxon>metagenomes</taxon>
        <taxon>ecological metagenomes</taxon>
    </lineage>
</organism>
<evidence type="ECO:0000256" key="1">
    <source>
        <dbReference type="SAM" id="Phobius"/>
    </source>
</evidence>
<evidence type="ECO:0000313" key="2">
    <source>
        <dbReference type="EMBL" id="SVC90200.1"/>
    </source>
</evidence>
<feature type="transmembrane region" description="Helical" evidence="1">
    <location>
        <begin position="12"/>
        <end position="32"/>
    </location>
</feature>
<name>A0A382QZ51_9ZZZZ</name>
<accession>A0A382QZ51</accession>
<keyword evidence="1" id="KW-0812">Transmembrane</keyword>